<proteinExistence type="predicted"/>
<sequence length="79" mass="8791">MTHPRGLPFWSHGLSPLFGLRRTSPSFGVLNQYVAVIDHDFMTRRAATPSRVVAWFSWPDVMDTSSMIVRASASGLLVT</sequence>
<accession>A0A8H7F909</accession>
<organism evidence="1 2">
    <name type="scientific">Agaricus bisporus var. burnettii</name>
    <dbReference type="NCBI Taxonomy" id="192524"/>
    <lineage>
        <taxon>Eukaryota</taxon>
        <taxon>Fungi</taxon>
        <taxon>Dikarya</taxon>
        <taxon>Basidiomycota</taxon>
        <taxon>Agaricomycotina</taxon>
        <taxon>Agaricomycetes</taxon>
        <taxon>Agaricomycetidae</taxon>
        <taxon>Agaricales</taxon>
        <taxon>Agaricineae</taxon>
        <taxon>Agaricaceae</taxon>
        <taxon>Agaricus</taxon>
    </lineage>
</organism>
<dbReference type="AlphaFoldDB" id="A0A8H7F909"/>
<reference evidence="1 2" key="1">
    <citation type="journal article" name="Sci. Rep.">
        <title>Telomere-to-telomere assembled and centromere annotated genomes of the two main subspecies of the button mushroom Agaricus bisporus reveal especially polymorphic chromosome ends.</title>
        <authorList>
            <person name="Sonnenberg A.S.M."/>
            <person name="Sedaghat-Telgerd N."/>
            <person name="Lavrijssen B."/>
            <person name="Ohm R.A."/>
            <person name="Hendrickx P.M."/>
            <person name="Scholtmeijer K."/>
            <person name="Baars J.J.P."/>
            <person name="van Peer A."/>
        </authorList>
    </citation>
    <scope>NUCLEOTIDE SEQUENCE [LARGE SCALE GENOMIC DNA]</scope>
    <source>
        <strain evidence="1 2">H119_p4</strain>
    </source>
</reference>
<dbReference type="EMBL" id="JABXXO010000003">
    <property type="protein sequence ID" value="KAF7783035.1"/>
    <property type="molecule type" value="Genomic_DNA"/>
</dbReference>
<name>A0A8H7F909_AGABI</name>
<dbReference type="Proteomes" id="UP000629468">
    <property type="component" value="Unassembled WGS sequence"/>
</dbReference>
<protein>
    <submittedName>
        <fullName evidence="1">Uncharacterized protein</fullName>
    </submittedName>
</protein>
<evidence type="ECO:0000313" key="1">
    <source>
        <dbReference type="EMBL" id="KAF7783035.1"/>
    </source>
</evidence>
<gene>
    <name evidence="1" type="ORF">Agabi119p4_2411</name>
</gene>
<evidence type="ECO:0000313" key="2">
    <source>
        <dbReference type="Proteomes" id="UP000629468"/>
    </source>
</evidence>
<comment type="caution">
    <text evidence="1">The sequence shown here is derived from an EMBL/GenBank/DDBJ whole genome shotgun (WGS) entry which is preliminary data.</text>
</comment>